<dbReference type="InterPro" id="IPR025997">
    <property type="entry name" value="SBP_2_dom"/>
</dbReference>
<organism evidence="5 6">
    <name type="scientific">Commensalibacter oyaizuii</name>
    <dbReference type="NCBI Taxonomy" id="3043873"/>
    <lineage>
        <taxon>Bacteria</taxon>
        <taxon>Pseudomonadati</taxon>
        <taxon>Pseudomonadota</taxon>
        <taxon>Alphaproteobacteria</taxon>
        <taxon>Acetobacterales</taxon>
        <taxon>Acetobacteraceae</taxon>
    </lineage>
</organism>
<evidence type="ECO:0000259" key="4">
    <source>
        <dbReference type="PROSITE" id="PS50932"/>
    </source>
</evidence>
<dbReference type="Gene3D" id="1.10.260.40">
    <property type="entry name" value="lambda repressor-like DNA-binding domains"/>
    <property type="match status" value="1"/>
</dbReference>
<comment type="subcellular location">
    <subcellularLocation>
        <location evidence="1">Cell envelope</location>
    </subcellularLocation>
</comment>
<keyword evidence="6" id="KW-1185">Reference proteome</keyword>
<dbReference type="Gene3D" id="3.40.50.2300">
    <property type="match status" value="2"/>
</dbReference>
<evidence type="ECO:0000313" key="5">
    <source>
        <dbReference type="EMBL" id="MDI2091838.1"/>
    </source>
</evidence>
<dbReference type="PANTHER" id="PTHR46847:SF1">
    <property type="entry name" value="D-ALLOSE-BINDING PERIPLASMIC PROTEIN-RELATED"/>
    <property type="match status" value="1"/>
</dbReference>
<proteinExistence type="inferred from homology"/>
<dbReference type="InterPro" id="IPR000843">
    <property type="entry name" value="HTH_LacI"/>
</dbReference>
<evidence type="ECO:0000256" key="3">
    <source>
        <dbReference type="ARBA" id="ARBA00022729"/>
    </source>
</evidence>
<dbReference type="InterPro" id="IPR028082">
    <property type="entry name" value="Peripla_BP_I"/>
</dbReference>
<sequence>MKKITLQQVAETAGVSISTVDRVINKRGSVSPKAEIKVLQAAQSLNLDRYLFRSYLHVIRVAVVMHSLHNHFCRVLHEAFHDLNLTMADIRISCFLHYVNVGNLTETRTKLQKIVHEYDALIVIAPNDPALSKIIYLISHKIPVITLATDIPDSGRLAYIGPNNYQLGRIAAELMGRFIGTQKGEILIILGMAEMDGHTEREAGFRSVIQQHFPNCSIVACLESDENQYQAGKMVANALHEFKNIRGIYNVSDGNSLIAKMLKTANLSKKVNIITHELTPAHHELLKQGIIDVIIDQNPKIEAKQALECIADYFHRNKERSHYNYTPFNLFLRESVL</sequence>
<dbReference type="InterPro" id="IPR010982">
    <property type="entry name" value="Lambda_DNA-bd_dom_sf"/>
</dbReference>
<dbReference type="Proteomes" id="UP001431634">
    <property type="component" value="Unassembled WGS sequence"/>
</dbReference>
<dbReference type="SUPFAM" id="SSF53822">
    <property type="entry name" value="Periplasmic binding protein-like I"/>
    <property type="match status" value="1"/>
</dbReference>
<keyword evidence="5" id="KW-0238">DNA-binding</keyword>
<dbReference type="GO" id="GO:0003677">
    <property type="term" value="F:DNA binding"/>
    <property type="evidence" value="ECO:0007669"/>
    <property type="project" value="UniProtKB-KW"/>
</dbReference>
<dbReference type="Pfam" id="PF13407">
    <property type="entry name" value="Peripla_BP_4"/>
    <property type="match status" value="1"/>
</dbReference>
<accession>A0ABT6Q403</accession>
<evidence type="ECO:0000256" key="1">
    <source>
        <dbReference type="ARBA" id="ARBA00004196"/>
    </source>
</evidence>
<evidence type="ECO:0000313" key="6">
    <source>
        <dbReference type="Proteomes" id="UP001431634"/>
    </source>
</evidence>
<dbReference type="RefSeq" id="WP_281448921.1">
    <property type="nucleotide sequence ID" value="NZ_JASBAO010000001.1"/>
</dbReference>
<dbReference type="SUPFAM" id="SSF47413">
    <property type="entry name" value="lambda repressor-like DNA-binding domains"/>
    <property type="match status" value="1"/>
</dbReference>
<dbReference type="Pfam" id="PF00356">
    <property type="entry name" value="LacI"/>
    <property type="match status" value="1"/>
</dbReference>
<evidence type="ECO:0000256" key="2">
    <source>
        <dbReference type="ARBA" id="ARBA00007639"/>
    </source>
</evidence>
<keyword evidence="3" id="KW-0732">Signal</keyword>
<dbReference type="SMART" id="SM00354">
    <property type="entry name" value="HTH_LACI"/>
    <property type="match status" value="1"/>
</dbReference>
<dbReference type="PROSITE" id="PS50932">
    <property type="entry name" value="HTH_LACI_2"/>
    <property type="match status" value="1"/>
</dbReference>
<dbReference type="CDD" id="cd01392">
    <property type="entry name" value="HTH_LacI"/>
    <property type="match status" value="1"/>
</dbReference>
<name>A0ABT6Q403_9PROT</name>
<dbReference type="EMBL" id="JASBAO010000001">
    <property type="protein sequence ID" value="MDI2091838.1"/>
    <property type="molecule type" value="Genomic_DNA"/>
</dbReference>
<reference evidence="5" key="1">
    <citation type="submission" date="2023-05" db="EMBL/GenBank/DDBJ databases">
        <title>Whole genome sequence of Commensalibacter sp.</title>
        <authorList>
            <person name="Charoenyingcharoen P."/>
            <person name="Yukphan P."/>
        </authorList>
    </citation>
    <scope>NUCLEOTIDE SEQUENCE</scope>
    <source>
        <strain evidence="5">TBRC 16381</strain>
    </source>
</reference>
<comment type="similarity">
    <text evidence="2">Belongs to the bacterial solute-binding protein 2 family.</text>
</comment>
<dbReference type="CDD" id="cd06307">
    <property type="entry name" value="PBP1_sugar_binding"/>
    <property type="match status" value="1"/>
</dbReference>
<feature type="domain" description="HTH lacI-type" evidence="4">
    <location>
        <begin position="4"/>
        <end position="46"/>
    </location>
</feature>
<protein>
    <submittedName>
        <fullName evidence="5">LacI family DNA-binding transcriptional regulator</fullName>
    </submittedName>
</protein>
<comment type="caution">
    <text evidence="5">The sequence shown here is derived from an EMBL/GenBank/DDBJ whole genome shotgun (WGS) entry which is preliminary data.</text>
</comment>
<gene>
    <name evidence="5" type="ORF">QJV27_10735</name>
</gene>
<dbReference type="PANTHER" id="PTHR46847">
    <property type="entry name" value="D-ALLOSE-BINDING PERIPLASMIC PROTEIN-RELATED"/>
    <property type="match status" value="1"/>
</dbReference>